<reference evidence="1" key="1">
    <citation type="submission" date="2013-05" db="EMBL/GenBank/DDBJ databases">
        <title>Genome assembly of Cystobacter fuscus DSM 2262.</title>
        <authorList>
            <person name="Sharma G."/>
            <person name="Khatri I."/>
            <person name="Kaur C."/>
            <person name="Mayilraj S."/>
            <person name="Subramanian S."/>
        </authorList>
    </citation>
    <scope>NUCLEOTIDE SEQUENCE [LARGE SCALE GENOMIC DNA]</scope>
    <source>
        <strain evidence="1">DSM 2262</strain>
    </source>
</reference>
<dbReference type="Proteomes" id="UP000011682">
    <property type="component" value="Unassembled WGS sequence"/>
</dbReference>
<keyword evidence="2" id="KW-1185">Reference proteome</keyword>
<proteinExistence type="predicted"/>
<evidence type="ECO:0000313" key="1">
    <source>
        <dbReference type="EMBL" id="EPX57776.1"/>
    </source>
</evidence>
<sequence length="82" mass="9287">MLSGNDPSALSLYGMREGSEKELRDKGMGIVANVNTGHFFTVRRENGKWTSYDSYNHSAPKRYNSFHDLRNAEIGNSPLYVM</sequence>
<accession>S9P3P2</accession>
<evidence type="ECO:0000313" key="2">
    <source>
        <dbReference type="Proteomes" id="UP000011682"/>
    </source>
</evidence>
<name>S9P3P2_CYSF2</name>
<gene>
    <name evidence="1" type="ORF">D187_004655</name>
</gene>
<organism evidence="1 2">
    <name type="scientific">Cystobacter fuscus (strain ATCC 25194 / DSM 2262 / NBRC 100088 / M29)</name>
    <dbReference type="NCBI Taxonomy" id="1242864"/>
    <lineage>
        <taxon>Bacteria</taxon>
        <taxon>Pseudomonadati</taxon>
        <taxon>Myxococcota</taxon>
        <taxon>Myxococcia</taxon>
        <taxon>Myxococcales</taxon>
        <taxon>Cystobacterineae</taxon>
        <taxon>Archangiaceae</taxon>
        <taxon>Cystobacter</taxon>
    </lineage>
</organism>
<comment type="caution">
    <text evidence="1">The sequence shown here is derived from an EMBL/GenBank/DDBJ whole genome shotgun (WGS) entry which is preliminary data.</text>
</comment>
<evidence type="ECO:0008006" key="3">
    <source>
        <dbReference type="Google" id="ProtNLM"/>
    </source>
</evidence>
<protein>
    <recommendedName>
        <fullName evidence="3">Peptidase C39-like domain-containing protein</fullName>
    </recommendedName>
</protein>
<dbReference type="EMBL" id="ANAH02000031">
    <property type="protein sequence ID" value="EPX57776.1"/>
    <property type="molecule type" value="Genomic_DNA"/>
</dbReference>
<dbReference type="AlphaFoldDB" id="S9P3P2"/>